<dbReference type="EMBL" id="LQZP01000367">
    <property type="protein sequence ID" value="KXT90013.1"/>
    <property type="molecule type" value="Genomic_DNA"/>
</dbReference>
<dbReference type="NCBIfam" id="TIGR01643">
    <property type="entry name" value="YD_repeat_2x"/>
    <property type="match status" value="2"/>
</dbReference>
<dbReference type="Proteomes" id="UP000070053">
    <property type="component" value="Unassembled WGS sequence"/>
</dbReference>
<evidence type="ECO:0000313" key="2">
    <source>
        <dbReference type="Proteomes" id="UP000070053"/>
    </source>
</evidence>
<evidence type="ECO:0000313" key="1">
    <source>
        <dbReference type="EMBL" id="KXT90013.1"/>
    </source>
</evidence>
<dbReference type="Gene3D" id="2.180.10.10">
    <property type="entry name" value="RHS repeat-associated core"/>
    <property type="match status" value="1"/>
</dbReference>
<dbReference type="InterPro" id="IPR031325">
    <property type="entry name" value="RHS_repeat"/>
</dbReference>
<proteinExistence type="predicted"/>
<protein>
    <submittedName>
        <fullName evidence="1">Uncharacterized protein</fullName>
    </submittedName>
</protein>
<gene>
    <name evidence="1" type="ORF">SORDD21_01494</name>
</gene>
<comment type="caution">
    <text evidence="1">The sequence shown here is derived from an EMBL/GenBank/DDBJ whole genome shotgun (WGS) entry which is preliminary data.</text>
</comment>
<reference evidence="1 2" key="1">
    <citation type="submission" date="2016-01" db="EMBL/GenBank/DDBJ databases">
        <title>Highly variable Streptococcus oralis are common among viridans streptococci isolated from primates.</title>
        <authorList>
            <person name="Denapaite D."/>
            <person name="Rieger M."/>
            <person name="Koendgen S."/>
            <person name="Brueckner R."/>
            <person name="Ochigava I."/>
            <person name="Kappeler P."/>
            <person name="Maetz-Rensing K."/>
            <person name="Leendertz F."/>
            <person name="Hakenbeck R."/>
        </authorList>
    </citation>
    <scope>NUCLEOTIDE SEQUENCE [LARGE SCALE GENOMIC DNA]</scope>
    <source>
        <strain evidence="1 2">DD21</strain>
    </source>
</reference>
<dbReference type="PATRIC" id="fig|1303.81.peg.1833"/>
<dbReference type="AlphaFoldDB" id="A0A139PI94"/>
<dbReference type="Pfam" id="PF05593">
    <property type="entry name" value="RHS_repeat"/>
    <property type="match status" value="1"/>
</dbReference>
<name>A0A139PI94_STROR</name>
<sequence length="52" mass="5712">MIYPDGSTVSYTYDELDRLTSVTDVKGQKTSYSYNTAGDLTEVIRGNLTSAN</sequence>
<accession>A0A139PI94</accession>
<organism evidence="1 2">
    <name type="scientific">Streptococcus oralis</name>
    <dbReference type="NCBI Taxonomy" id="1303"/>
    <lineage>
        <taxon>Bacteria</taxon>
        <taxon>Bacillati</taxon>
        <taxon>Bacillota</taxon>
        <taxon>Bacilli</taxon>
        <taxon>Lactobacillales</taxon>
        <taxon>Streptococcaceae</taxon>
        <taxon>Streptococcus</taxon>
    </lineage>
</organism>
<dbReference type="InterPro" id="IPR006530">
    <property type="entry name" value="YD"/>
</dbReference>